<evidence type="ECO:0000313" key="2">
    <source>
        <dbReference type="EMBL" id="AGH43793.1"/>
    </source>
</evidence>
<keyword evidence="1" id="KW-1133">Transmembrane helix</keyword>
<dbReference type="OrthoDB" id="5296662at2"/>
<evidence type="ECO:0000256" key="1">
    <source>
        <dbReference type="SAM" id="Phobius"/>
    </source>
</evidence>
<evidence type="ECO:0000313" key="3">
    <source>
        <dbReference type="Proteomes" id="UP000011864"/>
    </source>
</evidence>
<accession>K7AZY4</accession>
<name>K7AZY4_9ALTE</name>
<dbReference type="STRING" id="1129794.C427_1684"/>
<gene>
    <name evidence="2" type="ORF">C427_1684</name>
</gene>
<dbReference type="eggNOG" id="COG4795">
    <property type="taxonomic scope" value="Bacteria"/>
</dbReference>
<dbReference type="PIRSF" id="PIRSF004525">
    <property type="entry name" value="Pilin_peptidase-dep_B_prd"/>
    <property type="match status" value="1"/>
</dbReference>
<reference evidence="2 3" key="1">
    <citation type="journal article" date="2013" name="Genome Announc.">
        <title>Complete Genome Sequence of Glaciecola psychrophila Strain 170T.</title>
        <authorList>
            <person name="Yin J."/>
            <person name="Chen J."/>
            <person name="Liu G."/>
            <person name="Yu Y."/>
            <person name="Song L."/>
            <person name="Wang X."/>
            <person name="Qu X."/>
        </authorList>
    </citation>
    <scope>NUCLEOTIDE SEQUENCE [LARGE SCALE GENOMIC DNA]</scope>
    <source>
        <strain evidence="2 3">170</strain>
    </source>
</reference>
<organism evidence="2 3">
    <name type="scientific">Paraglaciecola psychrophila 170</name>
    <dbReference type="NCBI Taxonomy" id="1129794"/>
    <lineage>
        <taxon>Bacteria</taxon>
        <taxon>Pseudomonadati</taxon>
        <taxon>Pseudomonadota</taxon>
        <taxon>Gammaproteobacteria</taxon>
        <taxon>Alteromonadales</taxon>
        <taxon>Alteromonadaceae</taxon>
        <taxon>Paraglaciecola</taxon>
    </lineage>
</organism>
<dbReference type="KEGG" id="gps:C427_1684"/>
<protein>
    <recommendedName>
        <fullName evidence="4">Prepilin peptidase dependent protein B</fullName>
    </recommendedName>
</protein>
<dbReference type="InterPro" id="IPR016419">
    <property type="entry name" value="Prepilin_Pept-dep_B_prd"/>
</dbReference>
<proteinExistence type="predicted"/>
<feature type="transmembrane region" description="Helical" evidence="1">
    <location>
        <begin position="20"/>
        <end position="40"/>
    </location>
</feature>
<keyword evidence="3" id="KW-1185">Reference proteome</keyword>
<dbReference type="PATRIC" id="fig|1129794.4.peg.1668"/>
<sequence>MLVLPIKQYGNSLVELMISMTLGLASITTMASLVGHGIALNTSLLARSRLDEEMNAVVAVVSHDLKRAGYYGLTDEIVKNPTNASNPFDGSLSTAAYTAEPANSCINFAYDRNKNGLLDTSPNSEKYGFRLRDTAVEIRLGGAACDESGWHDLTDPKVVQVMALKFTVKQSSIQQVTQTLVTFELQARLKKHPDILRSINTSVLVANYE</sequence>
<keyword evidence="1" id="KW-0812">Transmembrane</keyword>
<dbReference type="Proteomes" id="UP000011864">
    <property type="component" value="Chromosome"/>
</dbReference>
<dbReference type="RefSeq" id="WP_007643859.1">
    <property type="nucleotide sequence ID" value="NC_020514.1"/>
</dbReference>
<evidence type="ECO:0008006" key="4">
    <source>
        <dbReference type="Google" id="ProtNLM"/>
    </source>
</evidence>
<dbReference type="HOGENOM" id="CLU_090952_1_0_6"/>
<dbReference type="AlphaFoldDB" id="K7AZY4"/>
<dbReference type="EMBL" id="CP003837">
    <property type="protein sequence ID" value="AGH43793.1"/>
    <property type="molecule type" value="Genomic_DNA"/>
</dbReference>
<keyword evidence="1" id="KW-0472">Membrane</keyword>